<feature type="region of interest" description="Disordered" evidence="2">
    <location>
        <begin position="1"/>
        <end position="30"/>
    </location>
</feature>
<keyword evidence="3" id="KW-0418">Kinase</keyword>
<dbReference type="GO" id="GO:0016301">
    <property type="term" value="F:kinase activity"/>
    <property type="evidence" value="ECO:0007669"/>
    <property type="project" value="UniProtKB-KW"/>
</dbReference>
<name>A0ABS2L7Y3_9MICO</name>
<dbReference type="InterPro" id="IPR049874">
    <property type="entry name" value="ROK_cs"/>
</dbReference>
<comment type="similarity">
    <text evidence="1">Belongs to the ROK (NagC/XylR) family.</text>
</comment>
<dbReference type="RefSeq" id="WP_307827220.1">
    <property type="nucleotide sequence ID" value="NZ_BAAAHT010000014.1"/>
</dbReference>
<dbReference type="PANTHER" id="PTHR18964:SF149">
    <property type="entry name" value="BIFUNCTIONAL UDP-N-ACETYLGLUCOSAMINE 2-EPIMERASE_N-ACETYLMANNOSAMINE KINASE"/>
    <property type="match status" value="1"/>
</dbReference>
<comment type="caution">
    <text evidence="3">The sequence shown here is derived from an EMBL/GenBank/DDBJ whole genome shotgun (WGS) entry which is preliminary data.</text>
</comment>
<keyword evidence="3" id="KW-0808">Transferase</keyword>
<dbReference type="Gene3D" id="3.30.420.40">
    <property type="match status" value="2"/>
</dbReference>
<reference evidence="3 4" key="1">
    <citation type="submission" date="2021-01" db="EMBL/GenBank/DDBJ databases">
        <title>Sequencing the genomes of 1000 actinobacteria strains.</title>
        <authorList>
            <person name="Klenk H.-P."/>
        </authorList>
    </citation>
    <scope>NUCLEOTIDE SEQUENCE [LARGE SCALE GENOMIC DNA]</scope>
    <source>
        <strain evidence="3 4">DSM 13057</strain>
    </source>
</reference>
<dbReference type="InterPro" id="IPR000600">
    <property type="entry name" value="ROK"/>
</dbReference>
<dbReference type="SUPFAM" id="SSF46785">
    <property type="entry name" value="Winged helix' DNA-binding domain"/>
    <property type="match status" value="1"/>
</dbReference>
<dbReference type="Gene3D" id="1.10.10.10">
    <property type="entry name" value="Winged helix-like DNA-binding domain superfamily/Winged helix DNA-binding domain"/>
    <property type="match status" value="1"/>
</dbReference>
<dbReference type="InterPro" id="IPR043129">
    <property type="entry name" value="ATPase_NBD"/>
</dbReference>
<dbReference type="PROSITE" id="PS01125">
    <property type="entry name" value="ROK"/>
    <property type="match status" value="1"/>
</dbReference>
<dbReference type="EMBL" id="JAFBBU010000001">
    <property type="protein sequence ID" value="MBM7473205.1"/>
    <property type="molecule type" value="Genomic_DNA"/>
</dbReference>
<organism evidence="3 4">
    <name type="scientific">Subtercola frigoramans</name>
    <dbReference type="NCBI Taxonomy" id="120298"/>
    <lineage>
        <taxon>Bacteria</taxon>
        <taxon>Bacillati</taxon>
        <taxon>Actinomycetota</taxon>
        <taxon>Actinomycetes</taxon>
        <taxon>Micrococcales</taxon>
        <taxon>Microbacteriaceae</taxon>
        <taxon>Subtercola</taxon>
    </lineage>
</organism>
<sequence length="429" mass="44210">MRGSEHKATRPASARGGMAGSAPATVGDVRQRNRRHALRSIILSGQTTRAAIAQECGLSVASVTNLVSELINEGLVIEAGLIASTGGRPVTLIAPNPAGAFMLGADVGERGVAVELFDLSMTRIDREFTGGTAGEPVEAIARDLDDALDALKLRNPGAWDHMVGIGLGLPGVVETDAQGHQVLYAQSLGWPPVPVEQLISHDIPVFAENGAKTLAMAELWNGAANGIDEALVVLLGRGVGLGIVSGGELAHGFMSSAGEWGHLKIARNGRPCRCGGHGCVEAYLGADAILNDWRGAGASVEGSGWRAIGELLDAEQAGDPIAAAVVEDLVSTLGSALGGLVNLTNPQRVIIGGWVGLRLMETLAERISAATRAEALDRPGSQFELVACHFGGDTVALGAAMMPLDSLLNEPRGTRPVLPASERSAATVP</sequence>
<evidence type="ECO:0000313" key="4">
    <source>
        <dbReference type="Proteomes" id="UP000776164"/>
    </source>
</evidence>
<gene>
    <name evidence="3" type="ORF">JOE66_002839</name>
</gene>
<evidence type="ECO:0000256" key="1">
    <source>
        <dbReference type="ARBA" id="ARBA00006479"/>
    </source>
</evidence>
<proteinExistence type="inferred from homology"/>
<protein>
    <submittedName>
        <fullName evidence="3">NBD/HSP70 family sugar kinase</fullName>
    </submittedName>
</protein>
<accession>A0ABS2L7Y3</accession>
<keyword evidence="4" id="KW-1185">Reference proteome</keyword>
<dbReference type="InterPro" id="IPR036388">
    <property type="entry name" value="WH-like_DNA-bd_sf"/>
</dbReference>
<dbReference type="Pfam" id="PF00480">
    <property type="entry name" value="ROK"/>
    <property type="match status" value="1"/>
</dbReference>
<evidence type="ECO:0000313" key="3">
    <source>
        <dbReference type="EMBL" id="MBM7473205.1"/>
    </source>
</evidence>
<dbReference type="SUPFAM" id="SSF53067">
    <property type="entry name" value="Actin-like ATPase domain"/>
    <property type="match status" value="1"/>
</dbReference>
<evidence type="ECO:0000256" key="2">
    <source>
        <dbReference type="SAM" id="MobiDB-lite"/>
    </source>
</evidence>
<dbReference type="InterPro" id="IPR036390">
    <property type="entry name" value="WH_DNA-bd_sf"/>
</dbReference>
<dbReference type="PANTHER" id="PTHR18964">
    <property type="entry name" value="ROK (REPRESSOR, ORF, KINASE) FAMILY"/>
    <property type="match status" value="1"/>
</dbReference>
<dbReference type="Proteomes" id="UP000776164">
    <property type="component" value="Unassembled WGS sequence"/>
</dbReference>